<proteinExistence type="predicted"/>
<gene>
    <name evidence="2" type="ORF">SAMN02910354_00710</name>
</gene>
<reference evidence="2 3" key="1">
    <citation type="submission" date="2016-10" db="EMBL/GenBank/DDBJ databases">
        <authorList>
            <person name="Varghese N."/>
            <person name="Submissions S."/>
        </authorList>
    </citation>
    <scope>NUCLEOTIDE SEQUENCE [LARGE SCALE GENOMIC DNA]</scope>
    <source>
        <strain evidence="2 3">DSM 22022</strain>
    </source>
</reference>
<dbReference type="EMBL" id="FMUQ01000004">
    <property type="protein sequence ID" value="SCX88168.1"/>
    <property type="molecule type" value="Genomic_DNA"/>
</dbReference>
<evidence type="ECO:0000313" key="2">
    <source>
        <dbReference type="EMBL" id="SCX88168.1"/>
    </source>
</evidence>
<comment type="caution">
    <text evidence="2">The sequence shown here is derived from an EMBL/GenBank/DDBJ whole genome shotgun (WGS) entry which is preliminary data.</text>
</comment>
<protein>
    <recommendedName>
        <fullName evidence="1">DUF4422 domain-containing protein</fullName>
    </recommendedName>
</protein>
<organism evidence="2 3">
    <name type="scientific">Basfia succiniciproducens</name>
    <dbReference type="NCBI Taxonomy" id="653940"/>
    <lineage>
        <taxon>Bacteria</taxon>
        <taxon>Pseudomonadati</taxon>
        <taxon>Pseudomonadota</taxon>
        <taxon>Gammaproteobacteria</taxon>
        <taxon>Pasteurellales</taxon>
        <taxon>Pasteurellaceae</taxon>
        <taxon>Basfia</taxon>
    </lineage>
</organism>
<dbReference type="RefSeq" id="WP_090654419.1">
    <property type="nucleotide sequence ID" value="NZ_CP015031.1"/>
</dbReference>
<accession>A0A1G5BDC5</accession>
<dbReference type="Proteomes" id="UP000199588">
    <property type="component" value="Unassembled WGS sequence"/>
</dbReference>
<dbReference type="InterPro" id="IPR025536">
    <property type="entry name" value="DUF4422"/>
</dbReference>
<evidence type="ECO:0000313" key="3">
    <source>
        <dbReference type="Proteomes" id="UP000199588"/>
    </source>
</evidence>
<dbReference type="Pfam" id="PF14393">
    <property type="entry name" value="DUF4422"/>
    <property type="match status" value="1"/>
</dbReference>
<keyword evidence="3" id="KW-1185">Reference proteome</keyword>
<evidence type="ECO:0000259" key="1">
    <source>
        <dbReference type="Pfam" id="PF14393"/>
    </source>
</evidence>
<name>A0A1G5BDC5_9PAST</name>
<sequence length="254" mass="30182">MANLKILVAAHKEYIFPNEKCYIPIQVGKALQHNNLGIQGDNEGLNISTKNQTFCELTAIYWAWKNNFINTDYAGLVHYRRYFSGNSILLKGKRVASENELLKAIDGYDCLVPKKRNYYIETVYSHYRNAHYEKDIKLVKYIIEQDFPDYVSSFNKIMNGKKLHLFNMFVMKTELFNSYCEWIFHILFKLDNQIDVSNYDTYQKRVFGFLAERLFNVWLLKNQLKVKEVKIVNIEKENLFFKAIGLLKRKFFSR</sequence>
<feature type="domain" description="DUF4422" evidence="1">
    <location>
        <begin position="5"/>
        <end position="222"/>
    </location>
</feature>